<dbReference type="Pfam" id="PF00069">
    <property type="entry name" value="Pkinase"/>
    <property type="match status" value="1"/>
</dbReference>
<dbReference type="PANTHER" id="PTHR43671:SF98">
    <property type="entry name" value="SERINE_THREONINE-PROTEIN KINASE NEK11"/>
    <property type="match status" value="1"/>
</dbReference>
<sequence>MYVAPAGTILAVSAIELPPTHWYDYVAQVEYQHWSGMLKCGSDEKEFEHVKHVVELRLAQKVGERFCTVFTWPGSFSLKEYLRGMSIQKKNDVLPVIFAQVLSALQYLQRVALVHDNINLENIMIRRGPTNVIEIVITDLDLVWSSYKSEDTELFWDVDLRTHIKERECKRGYRPPEEYGKKHTISQSKRSSWMVGATLYAAMTGIPPYGYTSSASGIITWPDNATKQSAFSPVSTMYSSPLRKVLDLLLTPDTFYRPSARFETASGKSIDQQQITH</sequence>
<evidence type="ECO:0000256" key="5">
    <source>
        <dbReference type="ARBA" id="ARBA00022777"/>
    </source>
</evidence>
<evidence type="ECO:0000313" key="11">
    <source>
        <dbReference type="Proteomes" id="UP000271241"/>
    </source>
</evidence>
<evidence type="ECO:0000313" key="10">
    <source>
        <dbReference type="EMBL" id="RKP08706.1"/>
    </source>
</evidence>
<dbReference type="EC" id="2.7.11.1" evidence="1"/>
<comment type="catalytic activity">
    <reaction evidence="8">
        <text>L-seryl-[protein] + ATP = O-phospho-L-seryl-[protein] + ADP + H(+)</text>
        <dbReference type="Rhea" id="RHEA:17989"/>
        <dbReference type="Rhea" id="RHEA-COMP:9863"/>
        <dbReference type="Rhea" id="RHEA-COMP:11604"/>
        <dbReference type="ChEBI" id="CHEBI:15378"/>
        <dbReference type="ChEBI" id="CHEBI:29999"/>
        <dbReference type="ChEBI" id="CHEBI:30616"/>
        <dbReference type="ChEBI" id="CHEBI:83421"/>
        <dbReference type="ChEBI" id="CHEBI:456216"/>
        <dbReference type="EC" id="2.7.11.1"/>
    </reaction>
</comment>
<dbReference type="Proteomes" id="UP000271241">
    <property type="component" value="Unassembled WGS sequence"/>
</dbReference>
<evidence type="ECO:0000256" key="8">
    <source>
        <dbReference type="ARBA" id="ARBA00048679"/>
    </source>
</evidence>
<keyword evidence="3" id="KW-0808">Transferase</keyword>
<evidence type="ECO:0000256" key="2">
    <source>
        <dbReference type="ARBA" id="ARBA00022527"/>
    </source>
</evidence>
<evidence type="ECO:0000256" key="3">
    <source>
        <dbReference type="ARBA" id="ARBA00022679"/>
    </source>
</evidence>
<name>A0A4P9XRJ5_9FUNG</name>
<protein>
    <recommendedName>
        <fullName evidence="1">non-specific serine/threonine protein kinase</fullName>
        <ecNumber evidence="1">2.7.11.1</ecNumber>
    </recommendedName>
</protein>
<evidence type="ECO:0000256" key="7">
    <source>
        <dbReference type="ARBA" id="ARBA00047899"/>
    </source>
</evidence>
<accession>A0A4P9XRJ5</accession>
<gene>
    <name evidence="10" type="ORF">THASP1DRAFT_23349</name>
</gene>
<keyword evidence="11" id="KW-1185">Reference proteome</keyword>
<dbReference type="OrthoDB" id="4062651at2759"/>
<dbReference type="SMART" id="SM00220">
    <property type="entry name" value="S_TKc"/>
    <property type="match status" value="1"/>
</dbReference>
<dbReference type="GO" id="GO:0005524">
    <property type="term" value="F:ATP binding"/>
    <property type="evidence" value="ECO:0007669"/>
    <property type="project" value="UniProtKB-KW"/>
</dbReference>
<keyword evidence="4" id="KW-0547">Nucleotide-binding</keyword>
<keyword evidence="2" id="KW-0723">Serine/threonine-protein kinase</keyword>
<evidence type="ECO:0000256" key="6">
    <source>
        <dbReference type="ARBA" id="ARBA00022840"/>
    </source>
</evidence>
<dbReference type="InterPro" id="IPR050660">
    <property type="entry name" value="NEK_Ser/Thr_kinase"/>
</dbReference>
<organism evidence="10 11">
    <name type="scientific">Thamnocephalis sphaerospora</name>
    <dbReference type="NCBI Taxonomy" id="78915"/>
    <lineage>
        <taxon>Eukaryota</taxon>
        <taxon>Fungi</taxon>
        <taxon>Fungi incertae sedis</taxon>
        <taxon>Zoopagomycota</taxon>
        <taxon>Zoopagomycotina</taxon>
        <taxon>Zoopagomycetes</taxon>
        <taxon>Zoopagales</taxon>
        <taxon>Sigmoideomycetaceae</taxon>
        <taxon>Thamnocephalis</taxon>
    </lineage>
</organism>
<dbReference type="InterPro" id="IPR011009">
    <property type="entry name" value="Kinase-like_dom_sf"/>
</dbReference>
<keyword evidence="5 10" id="KW-0418">Kinase</keyword>
<dbReference type="InterPro" id="IPR000719">
    <property type="entry name" value="Prot_kinase_dom"/>
</dbReference>
<feature type="domain" description="Protein kinase" evidence="9">
    <location>
        <begin position="1"/>
        <end position="277"/>
    </location>
</feature>
<evidence type="ECO:0000256" key="1">
    <source>
        <dbReference type="ARBA" id="ARBA00012513"/>
    </source>
</evidence>
<proteinExistence type="predicted"/>
<dbReference type="Gene3D" id="1.10.510.10">
    <property type="entry name" value="Transferase(Phosphotransferase) domain 1"/>
    <property type="match status" value="1"/>
</dbReference>
<comment type="catalytic activity">
    <reaction evidence="7">
        <text>L-threonyl-[protein] + ATP = O-phospho-L-threonyl-[protein] + ADP + H(+)</text>
        <dbReference type="Rhea" id="RHEA:46608"/>
        <dbReference type="Rhea" id="RHEA-COMP:11060"/>
        <dbReference type="Rhea" id="RHEA-COMP:11605"/>
        <dbReference type="ChEBI" id="CHEBI:15378"/>
        <dbReference type="ChEBI" id="CHEBI:30013"/>
        <dbReference type="ChEBI" id="CHEBI:30616"/>
        <dbReference type="ChEBI" id="CHEBI:61977"/>
        <dbReference type="ChEBI" id="CHEBI:456216"/>
        <dbReference type="EC" id="2.7.11.1"/>
    </reaction>
</comment>
<dbReference type="EMBL" id="KZ992576">
    <property type="protein sequence ID" value="RKP08706.1"/>
    <property type="molecule type" value="Genomic_DNA"/>
</dbReference>
<dbReference type="AlphaFoldDB" id="A0A4P9XRJ5"/>
<dbReference type="PROSITE" id="PS50011">
    <property type="entry name" value="PROTEIN_KINASE_DOM"/>
    <property type="match status" value="1"/>
</dbReference>
<dbReference type="SUPFAM" id="SSF56112">
    <property type="entry name" value="Protein kinase-like (PK-like)"/>
    <property type="match status" value="1"/>
</dbReference>
<evidence type="ECO:0000256" key="4">
    <source>
        <dbReference type="ARBA" id="ARBA00022741"/>
    </source>
</evidence>
<dbReference type="GO" id="GO:0004674">
    <property type="term" value="F:protein serine/threonine kinase activity"/>
    <property type="evidence" value="ECO:0007669"/>
    <property type="project" value="UniProtKB-KW"/>
</dbReference>
<reference evidence="11" key="1">
    <citation type="journal article" date="2018" name="Nat. Microbiol.">
        <title>Leveraging single-cell genomics to expand the fungal tree of life.</title>
        <authorList>
            <person name="Ahrendt S.R."/>
            <person name="Quandt C.A."/>
            <person name="Ciobanu D."/>
            <person name="Clum A."/>
            <person name="Salamov A."/>
            <person name="Andreopoulos B."/>
            <person name="Cheng J.F."/>
            <person name="Woyke T."/>
            <person name="Pelin A."/>
            <person name="Henrissat B."/>
            <person name="Reynolds N.K."/>
            <person name="Benny G.L."/>
            <person name="Smith M.E."/>
            <person name="James T.Y."/>
            <person name="Grigoriev I.V."/>
        </authorList>
    </citation>
    <scope>NUCLEOTIDE SEQUENCE [LARGE SCALE GENOMIC DNA]</scope>
    <source>
        <strain evidence="11">RSA 1356</strain>
    </source>
</reference>
<keyword evidence="6" id="KW-0067">ATP-binding</keyword>
<dbReference type="PANTHER" id="PTHR43671">
    <property type="entry name" value="SERINE/THREONINE-PROTEIN KINASE NEK"/>
    <property type="match status" value="1"/>
</dbReference>
<evidence type="ECO:0000259" key="9">
    <source>
        <dbReference type="PROSITE" id="PS50011"/>
    </source>
</evidence>